<name>A0A9D9NGA6_9BACT</name>
<evidence type="ECO:0000313" key="2">
    <source>
        <dbReference type="Proteomes" id="UP000823604"/>
    </source>
</evidence>
<gene>
    <name evidence="1" type="ORF">IAB81_02605</name>
</gene>
<reference evidence="1" key="2">
    <citation type="journal article" date="2021" name="PeerJ">
        <title>Extensive microbial diversity within the chicken gut microbiome revealed by metagenomics and culture.</title>
        <authorList>
            <person name="Gilroy R."/>
            <person name="Ravi A."/>
            <person name="Getino M."/>
            <person name="Pursley I."/>
            <person name="Horton D.L."/>
            <person name="Alikhan N.F."/>
            <person name="Baker D."/>
            <person name="Gharbi K."/>
            <person name="Hall N."/>
            <person name="Watson M."/>
            <person name="Adriaenssens E.M."/>
            <person name="Foster-Nyarko E."/>
            <person name="Jarju S."/>
            <person name="Secka A."/>
            <person name="Antonio M."/>
            <person name="Oren A."/>
            <person name="Chaudhuri R.R."/>
            <person name="La Ragione R."/>
            <person name="Hildebrand F."/>
            <person name="Pallen M.J."/>
        </authorList>
    </citation>
    <scope>NUCLEOTIDE SEQUENCE</scope>
    <source>
        <strain evidence="1">B1-8020</strain>
    </source>
</reference>
<proteinExistence type="predicted"/>
<dbReference type="EMBL" id="JADIMA010000028">
    <property type="protein sequence ID" value="MBO8472504.1"/>
    <property type="molecule type" value="Genomic_DNA"/>
</dbReference>
<comment type="caution">
    <text evidence="1">The sequence shown here is derived from an EMBL/GenBank/DDBJ whole genome shotgun (WGS) entry which is preliminary data.</text>
</comment>
<protein>
    <submittedName>
        <fullName evidence="1">Uncharacterized protein</fullName>
    </submittedName>
</protein>
<dbReference type="AlphaFoldDB" id="A0A9D9NGA6"/>
<organism evidence="1 2">
    <name type="scientific">Candidatus Merdivivens pullicola</name>
    <dbReference type="NCBI Taxonomy" id="2840872"/>
    <lineage>
        <taxon>Bacteria</taxon>
        <taxon>Pseudomonadati</taxon>
        <taxon>Bacteroidota</taxon>
        <taxon>Bacteroidia</taxon>
        <taxon>Bacteroidales</taxon>
        <taxon>Muribaculaceae</taxon>
        <taxon>Muribaculaceae incertae sedis</taxon>
        <taxon>Candidatus Merdivivens</taxon>
    </lineage>
</organism>
<reference evidence="1" key="1">
    <citation type="submission" date="2020-10" db="EMBL/GenBank/DDBJ databases">
        <authorList>
            <person name="Gilroy R."/>
        </authorList>
    </citation>
    <scope>NUCLEOTIDE SEQUENCE</scope>
    <source>
        <strain evidence="1">B1-8020</strain>
    </source>
</reference>
<sequence>MQYIKALLTRLGAELITEGKHSSYYTIYGETIRLSDHITKNWETNWMSITKDAGGSSMFITTVMESCAPIIKDRKGTMNLIETMIMVQKTLAMKTDAEQQKKAKGTMKRWRIDSAIRQASEQANDDMDWGQFSCMVNSCIPQYANFNRQYRKVMKQAYIDGLRGKEWLDIFRKSISATNAKPFEEWIKANGERATGEGNDEGYSDL</sequence>
<dbReference type="Proteomes" id="UP000823604">
    <property type="component" value="Unassembled WGS sequence"/>
</dbReference>
<accession>A0A9D9NGA6</accession>
<evidence type="ECO:0000313" key="1">
    <source>
        <dbReference type="EMBL" id="MBO8472504.1"/>
    </source>
</evidence>